<dbReference type="AlphaFoldDB" id="A0A5C5YVD7"/>
<evidence type="ECO:0000313" key="1">
    <source>
        <dbReference type="EMBL" id="TWT78984.1"/>
    </source>
</evidence>
<name>A0A5C5YVD7_9BACT</name>
<dbReference type="InterPro" id="IPR029013">
    <property type="entry name" value="HP0062-like_sf"/>
</dbReference>
<dbReference type="SUPFAM" id="SSF158414">
    <property type="entry name" value="HP0062-like"/>
    <property type="match status" value="1"/>
</dbReference>
<proteinExistence type="predicted"/>
<keyword evidence="2" id="KW-1185">Reference proteome</keyword>
<gene>
    <name evidence="1" type="ORF">CA13_03810</name>
</gene>
<dbReference type="Pfam" id="PF06013">
    <property type="entry name" value="WXG100"/>
    <property type="match status" value="1"/>
</dbReference>
<comment type="caution">
    <text evidence="1">The sequence shown here is derived from an EMBL/GenBank/DDBJ whole genome shotgun (WGS) entry which is preliminary data.</text>
</comment>
<reference evidence="1 2" key="1">
    <citation type="submission" date="2019-02" db="EMBL/GenBank/DDBJ databases">
        <title>Deep-cultivation of Planctomycetes and their phenomic and genomic characterization uncovers novel biology.</title>
        <authorList>
            <person name="Wiegand S."/>
            <person name="Jogler M."/>
            <person name="Boedeker C."/>
            <person name="Pinto D."/>
            <person name="Vollmers J."/>
            <person name="Rivas-Marin E."/>
            <person name="Kohn T."/>
            <person name="Peeters S.H."/>
            <person name="Heuer A."/>
            <person name="Rast P."/>
            <person name="Oberbeckmann S."/>
            <person name="Bunk B."/>
            <person name="Jeske O."/>
            <person name="Meyerdierks A."/>
            <person name="Storesund J.E."/>
            <person name="Kallscheuer N."/>
            <person name="Luecker S."/>
            <person name="Lage O.M."/>
            <person name="Pohl T."/>
            <person name="Merkel B.J."/>
            <person name="Hornburger P."/>
            <person name="Mueller R.-W."/>
            <person name="Bruemmer F."/>
            <person name="Labrenz M."/>
            <person name="Spormann A.M."/>
            <person name="Op Den Camp H."/>
            <person name="Overmann J."/>
            <person name="Amann R."/>
            <person name="Jetten M.S.M."/>
            <person name="Mascher T."/>
            <person name="Medema M.H."/>
            <person name="Devos D.P."/>
            <person name="Kaster A.-K."/>
            <person name="Ovreas L."/>
            <person name="Rohde M."/>
            <person name="Galperin M.Y."/>
            <person name="Jogler C."/>
        </authorList>
    </citation>
    <scope>NUCLEOTIDE SEQUENCE [LARGE SCALE GENOMIC DNA]</scope>
    <source>
        <strain evidence="1 2">CA13</strain>
    </source>
</reference>
<dbReference type="Gene3D" id="1.10.287.850">
    <property type="entry name" value="HP0062-like domain"/>
    <property type="match status" value="1"/>
</dbReference>
<evidence type="ECO:0000313" key="2">
    <source>
        <dbReference type="Proteomes" id="UP000315010"/>
    </source>
</evidence>
<evidence type="ECO:0008006" key="3">
    <source>
        <dbReference type="Google" id="ProtNLM"/>
    </source>
</evidence>
<dbReference type="EMBL" id="SJPJ01000001">
    <property type="protein sequence ID" value="TWT78984.1"/>
    <property type="molecule type" value="Genomic_DNA"/>
</dbReference>
<protein>
    <recommendedName>
        <fullName evidence="3">WXG100 family type VII secretion target</fullName>
    </recommendedName>
</protein>
<dbReference type="Proteomes" id="UP000315010">
    <property type="component" value="Unassembled WGS sequence"/>
</dbReference>
<dbReference type="InterPro" id="IPR010310">
    <property type="entry name" value="T7SS_ESAT-6-like"/>
</dbReference>
<sequence>MSFAPDPLNQIETMSKAVADPDHLRQFAAHLHRFAEEMKQNSASLASQMNQLEQTWRDEQQRKFADEFTVQLRQFSKLIKATEEHVPYLMRKAEQLDAYLGR</sequence>
<organism evidence="1 2">
    <name type="scientific">Novipirellula herctigrandis</name>
    <dbReference type="NCBI Taxonomy" id="2527986"/>
    <lineage>
        <taxon>Bacteria</taxon>
        <taxon>Pseudomonadati</taxon>
        <taxon>Planctomycetota</taxon>
        <taxon>Planctomycetia</taxon>
        <taxon>Pirellulales</taxon>
        <taxon>Pirellulaceae</taxon>
        <taxon>Novipirellula</taxon>
    </lineage>
</organism>
<accession>A0A5C5YVD7</accession>